<evidence type="ECO:0000313" key="1">
    <source>
        <dbReference type="EMBL" id="KXA02954.1"/>
    </source>
</evidence>
<name>A0A133MFU4_CLOPF</name>
<dbReference type="PATRIC" id="fig|1502.174.peg.3380"/>
<organism evidence="1 2">
    <name type="scientific">Clostridium perfringens</name>
    <dbReference type="NCBI Taxonomy" id="1502"/>
    <lineage>
        <taxon>Bacteria</taxon>
        <taxon>Bacillati</taxon>
        <taxon>Bacillota</taxon>
        <taxon>Clostridia</taxon>
        <taxon>Eubacteriales</taxon>
        <taxon>Clostridiaceae</taxon>
        <taxon>Clostridium</taxon>
    </lineage>
</organism>
<protein>
    <submittedName>
        <fullName evidence="1">Uncharacterized protein</fullName>
    </submittedName>
</protein>
<dbReference type="EMBL" id="LRPU01000251">
    <property type="protein sequence ID" value="KXA02954.1"/>
    <property type="molecule type" value="Genomic_DNA"/>
</dbReference>
<reference evidence="1 2" key="1">
    <citation type="submission" date="2016-01" db="EMBL/GenBank/DDBJ databases">
        <authorList>
            <person name="Oliw E.H."/>
        </authorList>
    </citation>
    <scope>NUCLEOTIDE SEQUENCE [LARGE SCALE GENOMIC DNA]</scope>
    <source>
        <strain evidence="1 2">MJR7757A</strain>
    </source>
</reference>
<proteinExistence type="predicted"/>
<gene>
    <name evidence="1" type="ORF">HMPREF3222_03342</name>
</gene>
<comment type="caution">
    <text evidence="1">The sequence shown here is derived from an EMBL/GenBank/DDBJ whole genome shotgun (WGS) entry which is preliminary data.</text>
</comment>
<sequence length="91" mass="10417">MNNIILKQEIYNGGLYMLRREKACIKEFYLDNRRGLVDTNGCVYLDGRYAGILKPSGVIYVEGRRGFIKKNGDIYLDGILIGTLNNYSIVY</sequence>
<accession>A0A133MFU4</accession>
<evidence type="ECO:0000313" key="2">
    <source>
        <dbReference type="Proteomes" id="UP000070646"/>
    </source>
</evidence>
<dbReference type="AlphaFoldDB" id="A0A133MFU4"/>
<dbReference type="Proteomes" id="UP000070646">
    <property type="component" value="Unassembled WGS sequence"/>
</dbReference>